<accession>A0A067CAZ1</accession>
<proteinExistence type="predicted"/>
<keyword evidence="7" id="KW-1185">Reference proteome</keyword>
<dbReference type="GO" id="GO:0005576">
    <property type="term" value="C:extracellular region"/>
    <property type="evidence" value="ECO:0007669"/>
    <property type="project" value="InterPro"/>
</dbReference>
<dbReference type="GO" id="GO:0006952">
    <property type="term" value="P:defense response"/>
    <property type="evidence" value="ECO:0007669"/>
    <property type="project" value="UniProtKB-KW"/>
</dbReference>
<organism evidence="6 7">
    <name type="scientific">Saprolegnia parasitica (strain CBS 223.65)</name>
    <dbReference type="NCBI Taxonomy" id="695850"/>
    <lineage>
        <taxon>Eukaryota</taxon>
        <taxon>Sar</taxon>
        <taxon>Stramenopiles</taxon>
        <taxon>Oomycota</taxon>
        <taxon>Saprolegniomycetes</taxon>
        <taxon>Saprolegniales</taxon>
        <taxon>Saprolegniaceae</taxon>
        <taxon>Saprolegnia</taxon>
    </lineage>
</organism>
<dbReference type="OrthoDB" id="160168at2759"/>
<dbReference type="KEGG" id="spar:SPRG_20318"/>
<dbReference type="GO" id="GO:0030248">
    <property type="term" value="F:cellulose binding"/>
    <property type="evidence" value="ECO:0007669"/>
    <property type="project" value="InterPro"/>
</dbReference>
<dbReference type="InterPro" id="IPR023346">
    <property type="entry name" value="Lysozyme-like_dom_sf"/>
</dbReference>
<dbReference type="Gene3D" id="1.10.530.10">
    <property type="match status" value="1"/>
</dbReference>
<reference evidence="6 7" key="1">
    <citation type="journal article" date="2013" name="PLoS Genet.">
        <title>Distinctive expansion of potential virulence genes in the genome of the oomycete fish pathogen Saprolegnia parasitica.</title>
        <authorList>
            <person name="Jiang R.H."/>
            <person name="de Bruijn I."/>
            <person name="Haas B.J."/>
            <person name="Belmonte R."/>
            <person name="Lobach L."/>
            <person name="Christie J."/>
            <person name="van den Ackerveken G."/>
            <person name="Bottin A."/>
            <person name="Bulone V."/>
            <person name="Diaz-Moreno S.M."/>
            <person name="Dumas B."/>
            <person name="Fan L."/>
            <person name="Gaulin E."/>
            <person name="Govers F."/>
            <person name="Grenville-Briggs L.J."/>
            <person name="Horner N.R."/>
            <person name="Levin J.Z."/>
            <person name="Mammella M."/>
            <person name="Meijer H.J."/>
            <person name="Morris P."/>
            <person name="Nusbaum C."/>
            <person name="Oome S."/>
            <person name="Phillips A.J."/>
            <person name="van Rooyen D."/>
            <person name="Rzeszutek E."/>
            <person name="Saraiva M."/>
            <person name="Secombes C.J."/>
            <person name="Seidl M.F."/>
            <person name="Snel B."/>
            <person name="Stassen J.H."/>
            <person name="Sykes S."/>
            <person name="Tripathy S."/>
            <person name="van den Berg H."/>
            <person name="Vega-Arreguin J.C."/>
            <person name="Wawra S."/>
            <person name="Young S.K."/>
            <person name="Zeng Q."/>
            <person name="Dieguez-Uribeondo J."/>
            <person name="Russ C."/>
            <person name="Tyler B.M."/>
            <person name="van West P."/>
        </authorList>
    </citation>
    <scope>NUCLEOTIDE SEQUENCE [LARGE SCALE GENOMIC DNA]</scope>
    <source>
        <strain evidence="6 7">CBS 223.65</strain>
    </source>
</reference>
<evidence type="ECO:0000256" key="2">
    <source>
        <dbReference type="ARBA" id="ARBA00022821"/>
    </source>
</evidence>
<name>A0A067CAZ1_SAPPC</name>
<evidence type="ECO:0000256" key="4">
    <source>
        <dbReference type="SAM" id="SignalP"/>
    </source>
</evidence>
<dbReference type="GO" id="GO:0016998">
    <property type="term" value="P:cell wall macromolecule catabolic process"/>
    <property type="evidence" value="ECO:0007669"/>
    <property type="project" value="InterPro"/>
</dbReference>
<dbReference type="GO" id="GO:0005975">
    <property type="term" value="P:carbohydrate metabolic process"/>
    <property type="evidence" value="ECO:0007669"/>
    <property type="project" value="InterPro"/>
</dbReference>
<evidence type="ECO:0000256" key="1">
    <source>
        <dbReference type="ARBA" id="ARBA00022729"/>
    </source>
</evidence>
<dbReference type="GO" id="GO:0006032">
    <property type="term" value="P:chitin catabolic process"/>
    <property type="evidence" value="ECO:0007669"/>
    <property type="project" value="InterPro"/>
</dbReference>
<protein>
    <recommendedName>
        <fullName evidence="5">CBM1 domain-containing protein</fullName>
    </recommendedName>
</protein>
<feature type="chain" id="PRO_5001634336" description="CBM1 domain-containing protein" evidence="4">
    <location>
        <begin position="19"/>
        <end position="143"/>
    </location>
</feature>
<dbReference type="VEuPathDB" id="FungiDB:SPRG_20318"/>
<dbReference type="PANTHER" id="PTHR22595:SF79">
    <property type="entry name" value="CHITINASE 12"/>
    <property type="match status" value="1"/>
</dbReference>
<dbReference type="InterPro" id="IPR000726">
    <property type="entry name" value="Glyco_hydro_19_cat"/>
</dbReference>
<dbReference type="Proteomes" id="UP000030745">
    <property type="component" value="Unassembled WGS sequence"/>
</dbReference>
<dbReference type="RefSeq" id="XP_012201785.1">
    <property type="nucleotide sequence ID" value="XM_012346395.1"/>
</dbReference>
<evidence type="ECO:0000256" key="3">
    <source>
        <dbReference type="ARBA" id="ARBA00023157"/>
    </source>
</evidence>
<dbReference type="SUPFAM" id="SSF57180">
    <property type="entry name" value="Cellulose-binding domain"/>
    <property type="match status" value="1"/>
</dbReference>
<dbReference type="CDD" id="cd00325">
    <property type="entry name" value="chitinase_GH19"/>
    <property type="match status" value="1"/>
</dbReference>
<gene>
    <name evidence="6" type="ORF">SPRG_20318</name>
</gene>
<dbReference type="Pfam" id="PF00182">
    <property type="entry name" value="Glyco_hydro_19"/>
    <property type="match status" value="1"/>
</dbReference>
<dbReference type="InterPro" id="IPR035971">
    <property type="entry name" value="CBD_sf"/>
</dbReference>
<dbReference type="EMBL" id="KK583216">
    <property type="protein sequence ID" value="KDO27653.1"/>
    <property type="molecule type" value="Genomic_DNA"/>
</dbReference>
<dbReference type="SUPFAM" id="SSF53955">
    <property type="entry name" value="Lysozyme-like"/>
    <property type="match status" value="1"/>
</dbReference>
<keyword evidence="3" id="KW-1015">Disulfide bond</keyword>
<evidence type="ECO:0000313" key="7">
    <source>
        <dbReference type="Proteomes" id="UP000030745"/>
    </source>
</evidence>
<dbReference type="GeneID" id="24141492"/>
<dbReference type="SMART" id="SM00236">
    <property type="entry name" value="fCBD"/>
    <property type="match status" value="1"/>
</dbReference>
<dbReference type="AlphaFoldDB" id="A0A067CAZ1"/>
<dbReference type="InterPro" id="IPR000254">
    <property type="entry name" value="CBD"/>
</dbReference>
<sequence length="143" mass="15981">MMHNIAAVFLLMASMVDAKGLDTVLSKATFQKLFPNALPIYQYENMIAMSQKYPAFANTGNNDVDKREVAAFLGQISLESGDLQYVEEINKNEYCQASDKYPCAPGKQYFGHFSGSTQCLDGDKCHKYDAWYSQCIPAKPHTS</sequence>
<keyword evidence="2" id="KW-0611">Plant defense</keyword>
<feature type="signal peptide" evidence="4">
    <location>
        <begin position="1"/>
        <end position="18"/>
    </location>
</feature>
<evidence type="ECO:0000313" key="6">
    <source>
        <dbReference type="EMBL" id="KDO27653.1"/>
    </source>
</evidence>
<dbReference type="PANTHER" id="PTHR22595">
    <property type="entry name" value="CHITINASE-RELATED"/>
    <property type="match status" value="1"/>
</dbReference>
<dbReference type="STRING" id="695850.A0A067CAZ1"/>
<keyword evidence="1 4" id="KW-0732">Signal</keyword>
<dbReference type="GO" id="GO:0004568">
    <property type="term" value="F:chitinase activity"/>
    <property type="evidence" value="ECO:0007669"/>
    <property type="project" value="InterPro"/>
</dbReference>
<feature type="domain" description="CBM1" evidence="5">
    <location>
        <begin position="104"/>
        <end position="136"/>
    </location>
</feature>
<evidence type="ECO:0000259" key="5">
    <source>
        <dbReference type="SMART" id="SM00236"/>
    </source>
</evidence>